<reference evidence="9 10" key="1">
    <citation type="submission" date="2013-12" db="EMBL/GenBank/DDBJ databases">
        <title>Draft genome sequence of Caloranaerobacter sp. H53214.</title>
        <authorList>
            <person name="Jiang L.J."/>
            <person name="Shao Z.Z."/>
            <person name="Long M.N."/>
        </authorList>
    </citation>
    <scope>NUCLEOTIDE SEQUENCE [LARGE SCALE GENOMIC DNA]</scope>
    <source>
        <strain evidence="9 10">H53214</strain>
    </source>
</reference>
<dbReference type="RefSeq" id="WP_035164122.1">
    <property type="nucleotide sequence ID" value="NZ_AZTB01000048.1"/>
</dbReference>
<comment type="pathway">
    <text evidence="4">Amine and polyamine biosynthesis; spermidine biosynthesis; spermidine from putrescine: step 1/1.</text>
</comment>
<keyword evidence="3 4" id="KW-0620">Polyamine biosynthesis</keyword>
<comment type="subunit">
    <text evidence="4">Homodimer or homotetramer.</text>
</comment>
<proteinExistence type="inferred from homology"/>
<dbReference type="InterPro" id="IPR030373">
    <property type="entry name" value="PABS_CS"/>
</dbReference>
<evidence type="ECO:0000256" key="6">
    <source>
        <dbReference type="RuleBase" id="RU003836"/>
    </source>
</evidence>
<dbReference type="EC" id="2.5.1.16" evidence="4"/>
<dbReference type="PROSITE" id="PS01330">
    <property type="entry name" value="PABS_1"/>
    <property type="match status" value="1"/>
</dbReference>
<dbReference type="GO" id="GO:0005829">
    <property type="term" value="C:cytosol"/>
    <property type="evidence" value="ECO:0007669"/>
    <property type="project" value="TreeGrafter"/>
</dbReference>
<evidence type="ECO:0000256" key="5">
    <source>
        <dbReference type="PROSITE-ProRule" id="PRU00354"/>
    </source>
</evidence>
<gene>
    <name evidence="4" type="primary">speE</name>
    <name evidence="9" type="ORF">Y919_09025</name>
</gene>
<dbReference type="EMBL" id="AZTB01000048">
    <property type="protein sequence ID" value="KGG79942.1"/>
    <property type="molecule type" value="Genomic_DNA"/>
</dbReference>
<feature type="domain" description="PABS" evidence="8">
    <location>
        <begin position="2"/>
        <end position="237"/>
    </location>
</feature>
<evidence type="ECO:0000256" key="2">
    <source>
        <dbReference type="ARBA" id="ARBA00022679"/>
    </source>
</evidence>
<feature type="binding site" evidence="4">
    <location>
        <begin position="137"/>
        <end position="138"/>
    </location>
    <ligand>
        <name>S-methyl-5'-thioadenosine</name>
        <dbReference type="ChEBI" id="CHEBI:17509"/>
    </ligand>
</feature>
<feature type="binding site" evidence="4">
    <location>
        <position position="86"/>
    </location>
    <ligand>
        <name>spermidine</name>
        <dbReference type="ChEBI" id="CHEBI:57834"/>
    </ligand>
</feature>
<keyword evidence="2 4" id="KW-0808">Transferase</keyword>
<dbReference type="GO" id="GO:0008295">
    <property type="term" value="P:spermidine biosynthetic process"/>
    <property type="evidence" value="ECO:0007669"/>
    <property type="project" value="UniProtKB-UniRule"/>
</dbReference>
<feature type="binding site" evidence="4">
    <location>
        <position position="106"/>
    </location>
    <ligand>
        <name>S-methyl-5'-thioadenosine</name>
        <dbReference type="ChEBI" id="CHEBI:17509"/>
    </ligand>
</feature>
<comment type="function">
    <text evidence="4">Catalyzes the irreversible transfer of a propylamine group from the amino donor S-adenosylmethioninamine (decarboxy-AdoMet) to putrescine (1,4-diaminobutane) to yield spermidine.</text>
</comment>
<dbReference type="InterPro" id="IPR001045">
    <property type="entry name" value="Spermi_synthase"/>
</dbReference>
<dbReference type="PROSITE" id="PS51006">
    <property type="entry name" value="PABS_2"/>
    <property type="match status" value="1"/>
</dbReference>
<keyword evidence="4 7" id="KW-0745">Spermidine biosynthesis</keyword>
<feature type="binding site" evidence="4">
    <location>
        <begin position="155"/>
        <end position="158"/>
    </location>
    <ligand>
        <name>spermidine</name>
        <dbReference type="ChEBI" id="CHEBI:57834"/>
    </ligand>
</feature>
<sequence>MELWFTEEHTDYAKFSFKVKKHLYSEKSPFQQVDFIDTYEFGKVLLLDGLVMVTEKDEFIYHDMITHVAMATNPEIKRVLVIGGGDGGTVRELTRYNTIEKIDMVEIDELVVKASREFLPLTSSKLDDERVTLYFEDGIKFVEDKENEYDLIIVDSTDPIGPGEGLFTTEFYKNCYKALSDKGILVNQNESPYYERDAKAMLRATGKLKKIFPIVEVYQFHMPTYPSGHWLFGFASKSLHPIKDFKPEEWKKFNLKTKYYNTEIHVGAFALPTYVKEMIEAGVK</sequence>
<dbReference type="AlphaFoldDB" id="A0A096BGE2"/>
<comment type="caution">
    <text evidence="9">The sequence shown here is derived from an EMBL/GenBank/DDBJ whole genome shotgun (WGS) entry which is preliminary data.</text>
</comment>
<evidence type="ECO:0000256" key="7">
    <source>
        <dbReference type="RuleBase" id="RU003837"/>
    </source>
</evidence>
<evidence type="ECO:0000256" key="1">
    <source>
        <dbReference type="ARBA" id="ARBA00007867"/>
    </source>
</evidence>
<evidence type="ECO:0000313" key="10">
    <source>
        <dbReference type="Proteomes" id="UP000029622"/>
    </source>
</evidence>
<evidence type="ECO:0000259" key="8">
    <source>
        <dbReference type="PROSITE" id="PS51006"/>
    </source>
</evidence>
<dbReference type="Pfam" id="PF17284">
    <property type="entry name" value="Spermine_synt_N"/>
    <property type="match status" value="1"/>
</dbReference>
<evidence type="ECO:0000256" key="3">
    <source>
        <dbReference type="ARBA" id="ARBA00023115"/>
    </source>
</evidence>
<dbReference type="NCBIfam" id="NF002010">
    <property type="entry name" value="PRK00811.1"/>
    <property type="match status" value="1"/>
</dbReference>
<evidence type="ECO:0000313" key="9">
    <source>
        <dbReference type="EMBL" id="KGG79942.1"/>
    </source>
</evidence>
<dbReference type="PANTHER" id="PTHR11558:SF11">
    <property type="entry name" value="SPERMIDINE SYNTHASE"/>
    <property type="match status" value="1"/>
</dbReference>
<organism evidence="9 10">
    <name type="scientific">Caloranaerobacter azorensis H53214</name>
    <dbReference type="NCBI Taxonomy" id="1156417"/>
    <lineage>
        <taxon>Bacteria</taxon>
        <taxon>Bacillati</taxon>
        <taxon>Bacillota</taxon>
        <taxon>Tissierellia</taxon>
        <taxon>Tissierellales</taxon>
        <taxon>Thermohalobacteraceae</taxon>
        <taxon>Caloranaerobacter</taxon>
    </lineage>
</organism>
<feature type="binding site" evidence="4">
    <location>
        <position position="31"/>
    </location>
    <ligand>
        <name>S-methyl-5'-thioadenosine</name>
        <dbReference type="ChEBI" id="CHEBI:17509"/>
    </ligand>
</feature>
<dbReference type="CDD" id="cd02440">
    <property type="entry name" value="AdoMet_MTases"/>
    <property type="match status" value="1"/>
</dbReference>
<name>A0A096BGE2_9FIRM</name>
<feature type="binding site" evidence="4">
    <location>
        <position position="62"/>
    </location>
    <ligand>
        <name>spermidine</name>
        <dbReference type="ChEBI" id="CHEBI:57834"/>
    </ligand>
</feature>
<dbReference type="SUPFAM" id="SSF53335">
    <property type="entry name" value="S-adenosyl-L-methionine-dependent methyltransferases"/>
    <property type="match status" value="1"/>
</dbReference>
<feature type="binding site" evidence="4">
    <location>
        <position position="162"/>
    </location>
    <ligand>
        <name>S-methyl-5'-thioadenosine</name>
        <dbReference type="ChEBI" id="CHEBI:17509"/>
    </ligand>
</feature>
<accession>A0A096BGE2</accession>
<dbReference type="STRING" id="1156417.Y919_09025"/>
<protein>
    <recommendedName>
        <fullName evidence="4">Polyamine aminopropyltransferase</fullName>
    </recommendedName>
    <alternativeName>
        <fullName evidence="4">Putrescine aminopropyltransferase</fullName>
        <shortName evidence="4">PAPT</shortName>
    </alternativeName>
    <alternativeName>
        <fullName evidence="4">Spermidine synthase</fullName>
        <shortName evidence="4">SPDS</shortName>
        <shortName evidence="4">SPDSY</shortName>
        <ecNumber evidence="4">2.5.1.16</ecNumber>
    </alternativeName>
</protein>
<feature type="active site" description="Proton acceptor" evidence="4 5">
    <location>
        <position position="155"/>
    </location>
</feature>
<evidence type="ECO:0000256" key="4">
    <source>
        <dbReference type="HAMAP-Rule" id="MF_00198"/>
    </source>
</evidence>
<dbReference type="Gene3D" id="3.40.50.150">
    <property type="entry name" value="Vaccinia Virus protein VP39"/>
    <property type="match status" value="1"/>
</dbReference>
<dbReference type="NCBIfam" id="TIGR00417">
    <property type="entry name" value="speE"/>
    <property type="match status" value="1"/>
</dbReference>
<comment type="similarity">
    <text evidence="1 4 6">Belongs to the spermidine/spermine synthase family.</text>
</comment>
<dbReference type="Gene3D" id="2.30.140.10">
    <property type="entry name" value="Spermidine synthase, tetramerisation domain"/>
    <property type="match status" value="1"/>
</dbReference>
<dbReference type="Proteomes" id="UP000029622">
    <property type="component" value="Unassembled WGS sequence"/>
</dbReference>
<dbReference type="InterPro" id="IPR030374">
    <property type="entry name" value="PABS"/>
</dbReference>
<dbReference type="HAMAP" id="MF_00198">
    <property type="entry name" value="Spermidine_synth"/>
    <property type="match status" value="1"/>
</dbReference>
<comment type="catalytic activity">
    <reaction evidence="4 7">
        <text>S-adenosyl 3-(methylsulfanyl)propylamine + putrescine = S-methyl-5'-thioadenosine + spermidine + H(+)</text>
        <dbReference type="Rhea" id="RHEA:12721"/>
        <dbReference type="ChEBI" id="CHEBI:15378"/>
        <dbReference type="ChEBI" id="CHEBI:17509"/>
        <dbReference type="ChEBI" id="CHEBI:57443"/>
        <dbReference type="ChEBI" id="CHEBI:57834"/>
        <dbReference type="ChEBI" id="CHEBI:326268"/>
        <dbReference type="EC" id="2.5.1.16"/>
    </reaction>
</comment>
<dbReference type="PANTHER" id="PTHR11558">
    <property type="entry name" value="SPERMIDINE/SPERMINE SYNTHASE"/>
    <property type="match status" value="1"/>
</dbReference>
<dbReference type="GO" id="GO:0004766">
    <property type="term" value="F:spermidine synthase activity"/>
    <property type="evidence" value="ECO:0007669"/>
    <property type="project" value="UniProtKB-UniRule"/>
</dbReference>
<dbReference type="UniPathway" id="UPA00248">
    <property type="reaction ID" value="UER00314"/>
</dbReference>
<dbReference type="InterPro" id="IPR037163">
    <property type="entry name" value="Spermidine_synt_N_sf"/>
</dbReference>
<dbReference type="Pfam" id="PF01564">
    <property type="entry name" value="Spermine_synth"/>
    <property type="match status" value="1"/>
</dbReference>
<dbReference type="NCBIfam" id="NF037959">
    <property type="entry name" value="MFS_SpdSyn"/>
    <property type="match status" value="1"/>
</dbReference>
<dbReference type="InterPro" id="IPR029063">
    <property type="entry name" value="SAM-dependent_MTases_sf"/>
</dbReference>
<dbReference type="InterPro" id="IPR035246">
    <property type="entry name" value="Spermidine_synt_N"/>
</dbReference>